<dbReference type="KEGG" id="chyd:H4K34_11250"/>
<dbReference type="EMBL" id="CP060139">
    <property type="protein sequence ID" value="QNR22997.1"/>
    <property type="molecule type" value="Genomic_DNA"/>
</dbReference>
<evidence type="ECO:0000313" key="4">
    <source>
        <dbReference type="Proteomes" id="UP000516305"/>
    </source>
</evidence>
<organism evidence="3 4">
    <name type="scientific">Croceimicrobium hydrocarbonivorans</name>
    <dbReference type="NCBI Taxonomy" id="2761580"/>
    <lineage>
        <taxon>Bacteria</taxon>
        <taxon>Pseudomonadati</taxon>
        <taxon>Bacteroidota</taxon>
        <taxon>Flavobacteriia</taxon>
        <taxon>Flavobacteriales</taxon>
        <taxon>Owenweeksiaceae</taxon>
        <taxon>Croceimicrobium</taxon>
    </lineage>
</organism>
<name>A0A7H0VB99_9FLAO</name>
<protein>
    <submittedName>
        <fullName evidence="3">Uncharacterized protein</fullName>
    </submittedName>
</protein>
<keyword evidence="1" id="KW-1133">Transmembrane helix</keyword>
<dbReference type="AlphaFoldDB" id="A0A7H0VB99"/>
<dbReference type="RefSeq" id="WP_210757523.1">
    <property type="nucleotide sequence ID" value="NZ_CP060139.1"/>
</dbReference>
<accession>A0A7H0VB99</accession>
<dbReference type="EMBL" id="CP060139">
    <property type="protein sequence ID" value="QNR22954.1"/>
    <property type="molecule type" value="Genomic_DNA"/>
</dbReference>
<sequence>MNLDPNSTEVPGSNPTEVVDQTATGKQSSFNWNAFFNTMGTTATGLFGNGGNAANRNPSGPPFVFESKSNSTLWIVLIVLVLAAVLAFYLIKKR</sequence>
<dbReference type="KEGG" id="chyd:H4K34_11465"/>
<reference evidence="3 4" key="1">
    <citation type="submission" date="2020-08" db="EMBL/GenBank/DDBJ databases">
        <title>Croceimicrobium hydrocarbonivorans gen. nov., sp. nov., a novel marine bacterium isolated from a bacterial consortium that degrades polyethylene terephthalate.</title>
        <authorList>
            <person name="Liu R."/>
        </authorList>
    </citation>
    <scope>NUCLEOTIDE SEQUENCE [LARGE SCALE GENOMIC DNA]</scope>
    <source>
        <strain evidence="3 4">A20-9</strain>
    </source>
</reference>
<feature type="transmembrane region" description="Helical" evidence="1">
    <location>
        <begin position="71"/>
        <end position="91"/>
    </location>
</feature>
<evidence type="ECO:0000256" key="1">
    <source>
        <dbReference type="SAM" id="Phobius"/>
    </source>
</evidence>
<evidence type="ECO:0000313" key="2">
    <source>
        <dbReference type="EMBL" id="QNR22954.1"/>
    </source>
</evidence>
<keyword evidence="1" id="KW-0812">Transmembrane</keyword>
<keyword evidence="4" id="KW-1185">Reference proteome</keyword>
<dbReference type="Proteomes" id="UP000516305">
    <property type="component" value="Chromosome"/>
</dbReference>
<evidence type="ECO:0000313" key="3">
    <source>
        <dbReference type="EMBL" id="QNR22997.1"/>
    </source>
</evidence>
<gene>
    <name evidence="2" type="ORF">H4K34_11250</name>
    <name evidence="3" type="ORF">H4K34_11465</name>
</gene>
<keyword evidence="1" id="KW-0472">Membrane</keyword>
<proteinExistence type="predicted"/>